<keyword evidence="2" id="KW-0677">Repeat</keyword>
<feature type="compositionally biased region" description="Low complexity" evidence="4">
    <location>
        <begin position="550"/>
        <end position="570"/>
    </location>
</feature>
<dbReference type="InterPro" id="IPR032675">
    <property type="entry name" value="LRR_dom_sf"/>
</dbReference>
<proteinExistence type="inferred from homology"/>
<protein>
    <recommendedName>
        <fullName evidence="7">Protein phosphatase 1 regulatory subunit 37</fullName>
    </recommendedName>
</protein>
<evidence type="ECO:0000256" key="2">
    <source>
        <dbReference type="ARBA" id="ARBA00022737"/>
    </source>
</evidence>
<dbReference type="Gene3D" id="3.80.10.10">
    <property type="entry name" value="Ribonuclease Inhibitor"/>
    <property type="match status" value="1"/>
</dbReference>
<accession>A0A1B6DCG1</accession>
<feature type="compositionally biased region" description="Pro residues" evidence="4">
    <location>
        <begin position="527"/>
        <end position="537"/>
    </location>
</feature>
<reference evidence="6" key="1">
    <citation type="submission" date="2015-12" db="EMBL/GenBank/DDBJ databases">
        <title>De novo transcriptome assembly of four potential Pierce s Disease insect vectors from Arizona vineyards.</title>
        <authorList>
            <person name="Tassone E.E."/>
        </authorList>
    </citation>
    <scope>NUCLEOTIDE SEQUENCE</scope>
</reference>
<dbReference type="EMBL" id="GEDC01013919">
    <property type="protein sequence ID" value="JAS23379.1"/>
    <property type="molecule type" value="Transcribed_RNA"/>
</dbReference>
<evidence type="ECO:0008006" key="7">
    <source>
        <dbReference type="Google" id="ProtNLM"/>
    </source>
</evidence>
<comment type="similarity">
    <text evidence="3">Belongs to the PPP1R37 family.</text>
</comment>
<feature type="region of interest" description="Disordered" evidence="4">
    <location>
        <begin position="502"/>
        <end position="570"/>
    </location>
</feature>
<feature type="compositionally biased region" description="Polar residues" evidence="4">
    <location>
        <begin position="691"/>
        <end position="700"/>
    </location>
</feature>
<dbReference type="InterPro" id="IPR001611">
    <property type="entry name" value="Leu-rich_rpt"/>
</dbReference>
<sequence length="1086" mass="119075">MIENVIIDSQTGTTLNTGSVPSCLRNNSGSNRKKLGRRVSFPEDDQQIVTGFLEPANPWAFADNADREELESIYILSCKKHSARPLSPVLNQIQKLDFNLERNENLNLKGEFLSLAECESLEEILKRIQFCLINLETTCLDDEAAVAMFDMMEYYESATRLNIAGNHTIGARGWQACSHMIKRTKCLEELDARNTTLNEQFMPILSRALRLSTQLHVLKLENCNLSGRPIGILAAALKLNTALKELYLGENYLSVSDAMQLGSLLKVNTTLQLLDISNNNIQDAGLGHLSEGLSEQSSSGAGLAGLILWNNHLTRNASSYLVRVLTNSKTLEMLNIGQNVLSNEMLHATKDALQKNKSLLRLGMQSTHLTCEGAIALAEIIADNSVLQRIDLRDNNIQVAGLMALALSMNVNTNISRVDLDNTPRRKHSMGPSLDEYVRLVAEIRSFCQRNESTQVKLETKTETNEVSEKEPVTTPEKRSRIGSFACRKISLTCETLMRSAIAPSPEPATQHLNEPKRSSGRLRSPAPSPIPSPVASPSPTRNRFQVSKVSESNSPVTPSTSPNSFFGSTSSSRFKVTVVDNSSPSTSPTPVLAGNNVTLGFETPPTLTLSPTPAQIASGLPTVPSPLLSVTISPSPSISPTFSSPCPVVTSFENIPMLFPTPLPSPVPSPVPSTNFVALDHSSFEEKPTSDNTDSSQLVPSDDKSVCSDRIDKPFPNVLDSNHPQYNNTNEVISTNIHNEININSNCDSSVENVIKRFPPNLPSSPSISVSSQDSISSTKEKSFRSDSEESDREVIHTRSKLPKATDSLDLSLLQAMRQPSISVVEKPTQRSRKISWVQPGSMFSTVTSQDDSSKPPSSLERLLSLFNPFSKQKIEEEPSLLSVPESSEKTSQSDNVSVSESKHFSVTHTVDKIVQSISEISVSSCLNSVNSLNSQLESIMEHQPIHCDQLNSVPKIPVISEVIDESNLKSDVKFDNPPTDFLEIHNEIRNELTNTNESDSLNNNTNCEEENISEIKCETWPQGRMSLTGINIVRESQSKSAPCLAALVYLQSKMASDLAADLKKLSPSQSDDSMESSKNITWAF</sequence>
<feature type="compositionally biased region" description="Basic and acidic residues" evidence="4">
    <location>
        <begin position="780"/>
        <end position="798"/>
    </location>
</feature>
<feature type="compositionally biased region" description="Basic and acidic residues" evidence="4">
    <location>
        <begin position="458"/>
        <end position="480"/>
    </location>
</feature>
<gene>
    <name evidence="6" type="ORF">g.17432</name>
    <name evidence="5" type="ORF">g.17435</name>
</gene>
<feature type="region of interest" description="Disordered" evidence="4">
    <location>
        <begin position="1067"/>
        <end position="1086"/>
    </location>
</feature>
<dbReference type="InterPro" id="IPR051279">
    <property type="entry name" value="PP1-Reg/Actin-Interact_Protein"/>
</dbReference>
<feature type="region of interest" description="Disordered" evidence="4">
    <location>
        <begin position="879"/>
        <end position="900"/>
    </location>
</feature>
<feature type="region of interest" description="Disordered" evidence="4">
    <location>
        <begin position="455"/>
        <end position="480"/>
    </location>
</feature>
<evidence type="ECO:0000313" key="5">
    <source>
        <dbReference type="EMBL" id="JAS08983.1"/>
    </source>
</evidence>
<evidence type="ECO:0000256" key="4">
    <source>
        <dbReference type="SAM" id="MobiDB-lite"/>
    </source>
</evidence>
<evidence type="ECO:0000313" key="6">
    <source>
        <dbReference type="EMBL" id="JAS23379.1"/>
    </source>
</evidence>
<organism evidence="6">
    <name type="scientific">Clastoptera arizonana</name>
    <name type="common">Arizona spittle bug</name>
    <dbReference type="NCBI Taxonomy" id="38151"/>
    <lineage>
        <taxon>Eukaryota</taxon>
        <taxon>Metazoa</taxon>
        <taxon>Ecdysozoa</taxon>
        <taxon>Arthropoda</taxon>
        <taxon>Hexapoda</taxon>
        <taxon>Insecta</taxon>
        <taxon>Pterygota</taxon>
        <taxon>Neoptera</taxon>
        <taxon>Paraneoptera</taxon>
        <taxon>Hemiptera</taxon>
        <taxon>Auchenorrhyncha</taxon>
        <taxon>Cercopoidea</taxon>
        <taxon>Clastopteridae</taxon>
        <taxon>Clastoptera</taxon>
    </lineage>
</organism>
<evidence type="ECO:0000256" key="1">
    <source>
        <dbReference type="ARBA" id="ARBA00022614"/>
    </source>
</evidence>
<keyword evidence="1" id="KW-0433">Leucine-rich repeat</keyword>
<dbReference type="EMBL" id="GEDC01028315">
    <property type="protein sequence ID" value="JAS08983.1"/>
    <property type="molecule type" value="Transcribed_RNA"/>
</dbReference>
<feature type="region of interest" description="Disordered" evidence="4">
    <location>
        <begin position="759"/>
        <end position="802"/>
    </location>
</feature>
<dbReference type="SUPFAM" id="SSF52047">
    <property type="entry name" value="RNI-like"/>
    <property type="match status" value="1"/>
</dbReference>
<feature type="compositionally biased region" description="Polar residues" evidence="4">
    <location>
        <begin position="891"/>
        <end position="900"/>
    </location>
</feature>
<dbReference type="CDD" id="cd00116">
    <property type="entry name" value="LRR_RI"/>
    <property type="match status" value="1"/>
</dbReference>
<dbReference type="PANTHER" id="PTHR24112:SF9">
    <property type="entry name" value="PROTEIN PHOSPHATASE 1 REGULATORY SUBUNIT 37"/>
    <property type="match status" value="1"/>
</dbReference>
<dbReference type="PANTHER" id="PTHR24112">
    <property type="entry name" value="LEUCINE-RICH REPEAT, ISOFORM F-RELATED"/>
    <property type="match status" value="1"/>
</dbReference>
<evidence type="ECO:0000256" key="3">
    <source>
        <dbReference type="ARBA" id="ARBA00038315"/>
    </source>
</evidence>
<dbReference type="SMART" id="SM00368">
    <property type="entry name" value="LRR_RI"/>
    <property type="match status" value="5"/>
</dbReference>
<feature type="region of interest" description="Disordered" evidence="4">
    <location>
        <begin position="684"/>
        <end position="707"/>
    </location>
</feature>
<feature type="compositionally biased region" description="Low complexity" evidence="4">
    <location>
        <begin position="765"/>
        <end position="779"/>
    </location>
</feature>
<name>A0A1B6DCG1_9HEMI</name>
<dbReference type="AlphaFoldDB" id="A0A1B6DCG1"/>
<dbReference type="Pfam" id="PF13516">
    <property type="entry name" value="LRR_6"/>
    <property type="match status" value="2"/>
</dbReference>